<dbReference type="GO" id="GO:1990961">
    <property type="term" value="P:xenobiotic detoxification by transmembrane export across the plasma membrane"/>
    <property type="evidence" value="ECO:0007669"/>
    <property type="project" value="InterPro"/>
</dbReference>
<organism evidence="12 13">
    <name type="scientific">Albimonas donghaensis</name>
    <dbReference type="NCBI Taxonomy" id="356660"/>
    <lineage>
        <taxon>Bacteria</taxon>
        <taxon>Pseudomonadati</taxon>
        <taxon>Pseudomonadota</taxon>
        <taxon>Alphaproteobacteria</taxon>
        <taxon>Rhodobacterales</taxon>
        <taxon>Paracoccaceae</taxon>
        <taxon>Albimonas</taxon>
    </lineage>
</organism>
<comment type="similarity">
    <text evidence="4">Belongs to the major facilitator superfamily. TCR/Tet family.</text>
</comment>
<feature type="domain" description="Major facilitator superfamily (MFS) profile" evidence="11">
    <location>
        <begin position="17"/>
        <end position="400"/>
    </location>
</feature>
<feature type="transmembrane region" description="Helical" evidence="10">
    <location>
        <begin position="83"/>
        <end position="102"/>
    </location>
</feature>
<feature type="transmembrane region" description="Helical" evidence="10">
    <location>
        <begin position="217"/>
        <end position="238"/>
    </location>
</feature>
<gene>
    <name evidence="12" type="ORF">SAMN05444336_11131</name>
</gene>
<comment type="similarity">
    <text evidence="3 10">Belongs to the major facilitator superfamily. Bcr/CmlA family.</text>
</comment>
<evidence type="ECO:0000313" key="12">
    <source>
        <dbReference type="EMBL" id="SDX83266.1"/>
    </source>
</evidence>
<dbReference type="Gene3D" id="1.20.1720.10">
    <property type="entry name" value="Multidrug resistance protein D"/>
    <property type="match status" value="1"/>
</dbReference>
<evidence type="ECO:0000256" key="2">
    <source>
        <dbReference type="ARBA" id="ARBA00004651"/>
    </source>
</evidence>
<feature type="transmembrane region" description="Helical" evidence="10">
    <location>
        <begin position="140"/>
        <end position="162"/>
    </location>
</feature>
<dbReference type="NCBIfam" id="TIGR00710">
    <property type="entry name" value="efflux_Bcr_CflA"/>
    <property type="match status" value="1"/>
</dbReference>
<keyword evidence="8 10" id="KW-1133">Transmembrane helix</keyword>
<evidence type="ECO:0000256" key="4">
    <source>
        <dbReference type="ARBA" id="ARBA00007520"/>
    </source>
</evidence>
<dbReference type="InterPro" id="IPR001958">
    <property type="entry name" value="Tet-R_TetA/multi-R_MdtG-like"/>
</dbReference>
<dbReference type="InterPro" id="IPR005829">
    <property type="entry name" value="Sugar_transporter_CS"/>
</dbReference>
<dbReference type="InterPro" id="IPR036259">
    <property type="entry name" value="MFS_trans_sf"/>
</dbReference>
<feature type="transmembrane region" description="Helical" evidence="10">
    <location>
        <begin position="282"/>
        <end position="303"/>
    </location>
</feature>
<dbReference type="RefSeq" id="WP_092684914.1">
    <property type="nucleotide sequence ID" value="NZ_FNMZ01000011.1"/>
</dbReference>
<protein>
    <recommendedName>
        <fullName evidence="10">Bcr/CflA family efflux transporter</fullName>
    </recommendedName>
</protein>
<feature type="transmembrane region" description="Helical" evidence="10">
    <location>
        <begin position="376"/>
        <end position="395"/>
    </location>
</feature>
<evidence type="ECO:0000256" key="5">
    <source>
        <dbReference type="ARBA" id="ARBA00022448"/>
    </source>
</evidence>
<evidence type="ECO:0000256" key="7">
    <source>
        <dbReference type="ARBA" id="ARBA00022692"/>
    </source>
</evidence>
<feature type="transmembrane region" description="Helical" evidence="10">
    <location>
        <begin position="309"/>
        <end position="326"/>
    </location>
</feature>
<feature type="transmembrane region" description="Helical" evidence="10">
    <location>
        <begin position="347"/>
        <end position="370"/>
    </location>
</feature>
<dbReference type="InterPro" id="IPR004812">
    <property type="entry name" value="Efflux_drug-R_Bcr/CmlA"/>
</dbReference>
<dbReference type="GO" id="GO:0005886">
    <property type="term" value="C:plasma membrane"/>
    <property type="evidence" value="ECO:0007669"/>
    <property type="project" value="UniProtKB-SubCell"/>
</dbReference>
<dbReference type="AlphaFoldDB" id="A0A1H3EWZ2"/>
<dbReference type="PROSITE" id="PS50850">
    <property type="entry name" value="MFS"/>
    <property type="match status" value="1"/>
</dbReference>
<comment type="subcellular location">
    <subcellularLocation>
        <location evidence="10">Cell inner membrane</location>
        <topology evidence="10">Multi-pass membrane protein</topology>
    </subcellularLocation>
    <subcellularLocation>
        <location evidence="2">Cell membrane</location>
        <topology evidence="2">Multi-pass membrane protein</topology>
    </subcellularLocation>
</comment>
<keyword evidence="6" id="KW-1003">Cell membrane</keyword>
<evidence type="ECO:0000259" key="11">
    <source>
        <dbReference type="PROSITE" id="PS50850"/>
    </source>
</evidence>
<dbReference type="PRINTS" id="PR01035">
    <property type="entry name" value="TCRTETA"/>
</dbReference>
<dbReference type="InterPro" id="IPR011701">
    <property type="entry name" value="MFS"/>
</dbReference>
<reference evidence="12 13" key="1">
    <citation type="submission" date="2016-10" db="EMBL/GenBank/DDBJ databases">
        <authorList>
            <person name="de Groot N.N."/>
        </authorList>
    </citation>
    <scope>NUCLEOTIDE SEQUENCE [LARGE SCALE GENOMIC DNA]</scope>
    <source>
        <strain evidence="12 13">DSM 17890</strain>
    </source>
</reference>
<evidence type="ECO:0000256" key="6">
    <source>
        <dbReference type="ARBA" id="ARBA00022475"/>
    </source>
</evidence>
<accession>A0A1H3EWZ2</accession>
<sequence length="413" mass="41918">MSDLSTGAEPTAPPRPALATLVLLTAASALTLNMFLPSLGSMAAAFGVGNGLASLAIGGYLGVTAALQLIIGPLSDRLGRRPVLLACLAIYACASVGCLLAPDFPTFLAFRLAQGTMIAGAALSPAMIRDTHPAREAASRIGYVLMAMAIGPMVGPMVGGLLDEFFGWRASFAAYTAFGAGLFAWCFVSLHETFPGRASTFSQQFRDYGELLRNRDFWGCALCLSFSVGGFYAFLAGAPLVAGSVLALSPAQLGFCLGTITGGFAFGSFLSGRFAKRVPLGVMMVIGRTVACTGLTLGLALVIATPPSLVTVFGATLCLGIGNGLSSPSASAGAVSAHPRLAGSAAGLSGALNVGMGAVLSTASGALMTLHPRAEALIGLMLACALVSLAAALWVRRRERAVGDDDAETRAAA</sequence>
<dbReference type="Pfam" id="PF07690">
    <property type="entry name" value="MFS_1"/>
    <property type="match status" value="1"/>
</dbReference>
<feature type="transmembrane region" description="Helical" evidence="10">
    <location>
        <begin position="108"/>
        <end position="128"/>
    </location>
</feature>
<feature type="transmembrane region" description="Helical" evidence="10">
    <location>
        <begin position="52"/>
        <end position="71"/>
    </location>
</feature>
<keyword evidence="9 10" id="KW-0472">Membrane</keyword>
<dbReference type="Proteomes" id="UP000199118">
    <property type="component" value="Unassembled WGS sequence"/>
</dbReference>
<keyword evidence="10" id="KW-0997">Cell inner membrane</keyword>
<dbReference type="SUPFAM" id="SSF103473">
    <property type="entry name" value="MFS general substrate transporter"/>
    <property type="match status" value="1"/>
</dbReference>
<evidence type="ECO:0000256" key="8">
    <source>
        <dbReference type="ARBA" id="ARBA00022989"/>
    </source>
</evidence>
<feature type="transmembrane region" description="Helical" evidence="10">
    <location>
        <begin position="168"/>
        <end position="188"/>
    </location>
</feature>
<name>A0A1H3EWZ2_9RHOB</name>
<evidence type="ECO:0000256" key="10">
    <source>
        <dbReference type="RuleBase" id="RU365088"/>
    </source>
</evidence>
<feature type="transmembrane region" description="Helical" evidence="10">
    <location>
        <begin position="250"/>
        <end position="270"/>
    </location>
</feature>
<comment type="function">
    <text evidence="1">Resistance to tetracycline by an active tetracycline efflux. This is an energy-dependent process that decreases the accumulation of the antibiotic in whole cells. This protein functions as a metal-tetracycline/H(+) antiporter.</text>
</comment>
<keyword evidence="13" id="KW-1185">Reference proteome</keyword>
<evidence type="ECO:0000256" key="9">
    <source>
        <dbReference type="ARBA" id="ARBA00023136"/>
    </source>
</evidence>
<dbReference type="PANTHER" id="PTHR23501:SF191">
    <property type="entry name" value="VACUOLAR BASIC AMINO ACID TRANSPORTER 4"/>
    <property type="match status" value="1"/>
</dbReference>
<dbReference type="InterPro" id="IPR020846">
    <property type="entry name" value="MFS_dom"/>
</dbReference>
<dbReference type="GO" id="GO:0042910">
    <property type="term" value="F:xenobiotic transmembrane transporter activity"/>
    <property type="evidence" value="ECO:0007669"/>
    <property type="project" value="InterPro"/>
</dbReference>
<proteinExistence type="inferred from homology"/>
<keyword evidence="5 10" id="KW-0813">Transport</keyword>
<keyword evidence="7 10" id="KW-0812">Transmembrane</keyword>
<feature type="transmembrane region" description="Helical" evidence="10">
    <location>
        <begin position="21"/>
        <end position="46"/>
    </location>
</feature>
<dbReference type="EMBL" id="FNMZ01000011">
    <property type="protein sequence ID" value="SDX83266.1"/>
    <property type="molecule type" value="Genomic_DNA"/>
</dbReference>
<evidence type="ECO:0000256" key="3">
    <source>
        <dbReference type="ARBA" id="ARBA00006236"/>
    </source>
</evidence>
<dbReference type="PROSITE" id="PS00216">
    <property type="entry name" value="SUGAR_TRANSPORT_1"/>
    <property type="match status" value="1"/>
</dbReference>
<dbReference type="CDD" id="cd17320">
    <property type="entry name" value="MFS_MdfA_MDR_like"/>
    <property type="match status" value="1"/>
</dbReference>
<dbReference type="OrthoDB" id="9800416at2"/>
<evidence type="ECO:0000256" key="1">
    <source>
        <dbReference type="ARBA" id="ARBA00003279"/>
    </source>
</evidence>
<evidence type="ECO:0000313" key="13">
    <source>
        <dbReference type="Proteomes" id="UP000199118"/>
    </source>
</evidence>
<dbReference type="PANTHER" id="PTHR23501">
    <property type="entry name" value="MAJOR FACILITATOR SUPERFAMILY"/>
    <property type="match status" value="1"/>
</dbReference>